<dbReference type="EMBL" id="WIUZ02000001">
    <property type="protein sequence ID" value="KAF9792983.1"/>
    <property type="molecule type" value="Genomic_DNA"/>
</dbReference>
<reference evidence="7" key="1">
    <citation type="journal article" date="2020" name="Nat. Commun.">
        <title>Large-scale genome sequencing of mycorrhizal fungi provides insights into the early evolution of symbiotic traits.</title>
        <authorList>
            <person name="Miyauchi S."/>
            <person name="Kiss E."/>
            <person name="Kuo A."/>
            <person name="Drula E."/>
            <person name="Kohler A."/>
            <person name="Sanchez-Garcia M."/>
            <person name="Morin E."/>
            <person name="Andreopoulos B."/>
            <person name="Barry K.W."/>
            <person name="Bonito G."/>
            <person name="Buee M."/>
            <person name="Carver A."/>
            <person name="Chen C."/>
            <person name="Cichocki N."/>
            <person name="Clum A."/>
            <person name="Culley D."/>
            <person name="Crous P.W."/>
            <person name="Fauchery L."/>
            <person name="Girlanda M."/>
            <person name="Hayes R.D."/>
            <person name="Keri Z."/>
            <person name="LaButti K."/>
            <person name="Lipzen A."/>
            <person name="Lombard V."/>
            <person name="Magnuson J."/>
            <person name="Maillard F."/>
            <person name="Murat C."/>
            <person name="Nolan M."/>
            <person name="Ohm R.A."/>
            <person name="Pangilinan J."/>
            <person name="Pereira M.F."/>
            <person name="Perotto S."/>
            <person name="Peter M."/>
            <person name="Pfister S."/>
            <person name="Riley R."/>
            <person name="Sitrit Y."/>
            <person name="Stielow J.B."/>
            <person name="Szollosi G."/>
            <person name="Zifcakova L."/>
            <person name="Stursova M."/>
            <person name="Spatafora J.W."/>
            <person name="Tedersoo L."/>
            <person name="Vaario L.M."/>
            <person name="Yamada A."/>
            <person name="Yan M."/>
            <person name="Wang P."/>
            <person name="Xu J."/>
            <person name="Bruns T."/>
            <person name="Baldrian P."/>
            <person name="Vilgalys R."/>
            <person name="Dunand C."/>
            <person name="Henrissat B."/>
            <person name="Grigoriev I.V."/>
            <person name="Hibbett D."/>
            <person name="Nagy L.G."/>
            <person name="Martin F.M."/>
        </authorList>
    </citation>
    <scope>NUCLEOTIDE SEQUENCE</scope>
    <source>
        <strain evidence="7">UH-Tt-Lm1</strain>
    </source>
</reference>
<dbReference type="InterPro" id="IPR000330">
    <property type="entry name" value="SNF2_N"/>
</dbReference>
<dbReference type="InterPro" id="IPR038718">
    <property type="entry name" value="SNF2-like_sf"/>
</dbReference>
<dbReference type="CDD" id="cd18793">
    <property type="entry name" value="SF2_C_SNF"/>
    <property type="match status" value="1"/>
</dbReference>
<dbReference type="Gene3D" id="1.20.120.850">
    <property type="entry name" value="SWI2/SNF2 ATPases, N-terminal domain"/>
    <property type="match status" value="1"/>
</dbReference>
<dbReference type="Proteomes" id="UP000736335">
    <property type="component" value="Unassembled WGS sequence"/>
</dbReference>
<evidence type="ECO:0000313" key="8">
    <source>
        <dbReference type="Proteomes" id="UP000736335"/>
    </source>
</evidence>
<dbReference type="InterPro" id="IPR001650">
    <property type="entry name" value="Helicase_C-like"/>
</dbReference>
<reference evidence="7" key="2">
    <citation type="submission" date="2020-11" db="EMBL/GenBank/DDBJ databases">
        <authorList>
            <consortium name="DOE Joint Genome Institute"/>
            <person name="Kuo A."/>
            <person name="Miyauchi S."/>
            <person name="Kiss E."/>
            <person name="Drula E."/>
            <person name="Kohler A."/>
            <person name="Sanchez-Garcia M."/>
            <person name="Andreopoulos B."/>
            <person name="Barry K.W."/>
            <person name="Bonito G."/>
            <person name="Buee M."/>
            <person name="Carver A."/>
            <person name="Chen C."/>
            <person name="Cichocki N."/>
            <person name="Clum A."/>
            <person name="Culley D."/>
            <person name="Crous P.W."/>
            <person name="Fauchery L."/>
            <person name="Girlanda M."/>
            <person name="Hayes R."/>
            <person name="Keri Z."/>
            <person name="Labutti K."/>
            <person name="Lipzen A."/>
            <person name="Lombard V."/>
            <person name="Magnuson J."/>
            <person name="Maillard F."/>
            <person name="Morin E."/>
            <person name="Murat C."/>
            <person name="Nolan M."/>
            <person name="Ohm R."/>
            <person name="Pangilinan J."/>
            <person name="Pereira M."/>
            <person name="Perotto S."/>
            <person name="Peter M."/>
            <person name="Riley R."/>
            <person name="Sitrit Y."/>
            <person name="Stielow B."/>
            <person name="Szollosi G."/>
            <person name="Zifcakova L."/>
            <person name="Stursova M."/>
            <person name="Spatafora J.W."/>
            <person name="Tedersoo L."/>
            <person name="Vaario L.-M."/>
            <person name="Yamada A."/>
            <person name="Yan M."/>
            <person name="Wang P."/>
            <person name="Xu J."/>
            <person name="Bruns T."/>
            <person name="Baldrian P."/>
            <person name="Vilgalys R."/>
            <person name="Henrissat B."/>
            <person name="Grigoriev I.V."/>
            <person name="Hibbett D."/>
            <person name="Nagy L.G."/>
            <person name="Martin F.M."/>
        </authorList>
    </citation>
    <scope>NUCLEOTIDE SEQUENCE</scope>
    <source>
        <strain evidence="7">UH-Tt-Lm1</strain>
    </source>
</reference>
<keyword evidence="8" id="KW-1185">Reference proteome</keyword>
<name>A0A9P6HRL7_9AGAM</name>
<dbReference type="Pfam" id="PF00271">
    <property type="entry name" value="Helicase_C"/>
    <property type="match status" value="1"/>
</dbReference>
<feature type="domain" description="Helicase ATP-binding" evidence="5">
    <location>
        <begin position="393"/>
        <end position="560"/>
    </location>
</feature>
<protein>
    <submittedName>
        <fullName evidence="7">P-loop containing nucleoside triphosphate hydrolase protein</fullName>
    </submittedName>
</protein>
<dbReference type="GO" id="GO:0005524">
    <property type="term" value="F:ATP binding"/>
    <property type="evidence" value="ECO:0007669"/>
    <property type="project" value="InterPro"/>
</dbReference>
<keyword evidence="3" id="KW-0067">ATP-binding</keyword>
<dbReference type="FunFam" id="3.40.50.10810:FF:000020">
    <property type="entry name" value="DNA repair and recombination protein RAD54B"/>
    <property type="match status" value="1"/>
</dbReference>
<dbReference type="AlphaFoldDB" id="A0A9P6HRL7"/>
<dbReference type="SMART" id="SM00487">
    <property type="entry name" value="DEXDc"/>
    <property type="match status" value="1"/>
</dbReference>
<accession>A0A9P6HRL7</accession>
<dbReference type="SUPFAM" id="SSF52540">
    <property type="entry name" value="P-loop containing nucleoside triphosphate hydrolases"/>
    <property type="match status" value="2"/>
</dbReference>
<dbReference type="GO" id="GO:0007131">
    <property type="term" value="P:reciprocal meiotic recombination"/>
    <property type="evidence" value="ECO:0007669"/>
    <property type="project" value="TreeGrafter"/>
</dbReference>
<dbReference type="OrthoDB" id="413460at2759"/>
<feature type="domain" description="Helicase C-terminal" evidence="6">
    <location>
        <begin position="720"/>
        <end position="885"/>
    </location>
</feature>
<organism evidence="7 8">
    <name type="scientific">Thelephora terrestris</name>
    <dbReference type="NCBI Taxonomy" id="56493"/>
    <lineage>
        <taxon>Eukaryota</taxon>
        <taxon>Fungi</taxon>
        <taxon>Dikarya</taxon>
        <taxon>Basidiomycota</taxon>
        <taxon>Agaricomycotina</taxon>
        <taxon>Agaricomycetes</taxon>
        <taxon>Thelephorales</taxon>
        <taxon>Thelephoraceae</taxon>
        <taxon>Thelephora</taxon>
    </lineage>
</organism>
<evidence type="ECO:0000256" key="4">
    <source>
        <dbReference type="SAM" id="MobiDB-lite"/>
    </source>
</evidence>
<dbReference type="Pfam" id="PF00176">
    <property type="entry name" value="SNF2-rel_dom"/>
    <property type="match status" value="1"/>
</dbReference>
<dbReference type="SMART" id="SM00490">
    <property type="entry name" value="HELICc"/>
    <property type="match status" value="1"/>
</dbReference>
<dbReference type="Gene3D" id="3.40.50.10810">
    <property type="entry name" value="Tandem AAA-ATPase domain"/>
    <property type="match status" value="1"/>
</dbReference>
<dbReference type="PANTHER" id="PTHR45629:SF7">
    <property type="entry name" value="DNA EXCISION REPAIR PROTEIN ERCC-6-RELATED"/>
    <property type="match status" value="1"/>
</dbReference>
<dbReference type="PROSITE" id="PS51192">
    <property type="entry name" value="HELICASE_ATP_BIND_1"/>
    <property type="match status" value="1"/>
</dbReference>
<dbReference type="InterPro" id="IPR050496">
    <property type="entry name" value="SNF2_RAD54_helicase_repair"/>
</dbReference>
<keyword evidence="2 7" id="KW-0378">Hydrolase</keyword>
<dbReference type="GO" id="GO:0016787">
    <property type="term" value="F:hydrolase activity"/>
    <property type="evidence" value="ECO:0007669"/>
    <property type="project" value="UniProtKB-KW"/>
</dbReference>
<dbReference type="PROSITE" id="PS51194">
    <property type="entry name" value="HELICASE_CTER"/>
    <property type="match status" value="1"/>
</dbReference>
<evidence type="ECO:0000256" key="2">
    <source>
        <dbReference type="ARBA" id="ARBA00022801"/>
    </source>
</evidence>
<evidence type="ECO:0000256" key="3">
    <source>
        <dbReference type="ARBA" id="ARBA00022840"/>
    </source>
</evidence>
<feature type="region of interest" description="Disordered" evidence="4">
    <location>
        <begin position="1"/>
        <end position="40"/>
    </location>
</feature>
<dbReference type="PANTHER" id="PTHR45629">
    <property type="entry name" value="SNF2/RAD54 FAMILY MEMBER"/>
    <property type="match status" value="1"/>
</dbReference>
<evidence type="ECO:0000259" key="6">
    <source>
        <dbReference type="PROSITE" id="PS51194"/>
    </source>
</evidence>
<dbReference type="InterPro" id="IPR014001">
    <property type="entry name" value="Helicase_ATP-bd"/>
</dbReference>
<dbReference type="GO" id="GO:0005634">
    <property type="term" value="C:nucleus"/>
    <property type="evidence" value="ECO:0007669"/>
    <property type="project" value="TreeGrafter"/>
</dbReference>
<evidence type="ECO:0000256" key="1">
    <source>
        <dbReference type="ARBA" id="ARBA00022741"/>
    </source>
</evidence>
<dbReference type="GO" id="GO:0000724">
    <property type="term" value="P:double-strand break repair via homologous recombination"/>
    <property type="evidence" value="ECO:0007669"/>
    <property type="project" value="TreeGrafter"/>
</dbReference>
<dbReference type="InterPro" id="IPR027417">
    <property type="entry name" value="P-loop_NTPase"/>
</dbReference>
<gene>
    <name evidence="7" type="ORF">BJ322DRAFT_1153801</name>
</gene>
<evidence type="ECO:0000259" key="5">
    <source>
        <dbReference type="PROSITE" id="PS51192"/>
    </source>
</evidence>
<proteinExistence type="predicted"/>
<dbReference type="GO" id="GO:0015616">
    <property type="term" value="F:DNA translocase activity"/>
    <property type="evidence" value="ECO:0007669"/>
    <property type="project" value="TreeGrafter"/>
</dbReference>
<sequence>MSQYINPRGQKRKPEDGQGPSGHSVKRLREESGPQPDPNNELYWVVQWRSPQHKKHKTWDGDGVLIVQGSTHLKLLDESSATLASGLLNPIQTKLENGVCVKLGEKEVRLDFSITRQVFLSGRHCSPIHTGNVETAPVQTSAPSIKQFIPPRRFYPPTGASSAQKKSISLHPVNLIKPPEISANPSDSSKSFPNSYWSAQWRKPQQKKHRTWDGDAFVTCTEGGVLRLVSESGKILGTKKAEKPPVSGQRLFIGAREVELESSIIQSKLPSLTGIDLSEQEALDPEAVPFATPRDKNEDRGLDGTGSSIPSKSFVAPTSFYAKHIEKKEKRKALHNPDAENAVVMIVPTKEHEAKFNPKKLDIIPVVIDPILSRKLRPHQVEGVKFMYECVMGYRGHGGQGCILADEMGLGKTLQTVTLIWMLLRQNPYAAPGPVIRKALIVCPVSLINNWRSEFYKWLGRDRVSILTGDKDKSKIKLFLNSKHQVLIIGYEKLRSIIEDLSPPIGLIVCDEGHRLKSANNKTSKMFDALKTPRRIILSGTPIQNDLGEFHAMAEFCNPGLLADYSAFRKKYENPILKSRTPGCTTAEAKLGATKLNELLQIAQGFVLRREANLLKKYLPPKSEYVVFITPTRVQTKILKKILAKDNLDPLIKNSMTDSLAMMGLLQKICNSPILLKATTDRNKGKESQSASSNAILDALVFLPARPQVEDVSLSGKLTALANLLSTISKSTDEKVAIVSHWTSTLNIIEAYCKKMSYTYHRLDGSTPSQKRQEYVNDFNKASQASRFVFLLSSKAGGVGINLIGASRLCLIDGDWNPSHDLQSMARIHRDGQKRPVFIYRFLTAGTIDEKIFQRQVTKLGLSASVMGTGTAESSSDSFTTQDLRDIFTFHPNTGSNTHDLLDCPCARGDGDDYEDGFDTEEEEAEMMKMEQRMLKGFVTAASLSSEDIDAVDKSYALKKKAQLAALGEWTHINGLRRGSRDRVQDEILQSLMYDFDPDQPQESGSNATLPIDSTTTIEIPADRAPGGTISFIFERFSAAVEKGNDSEPVDEGSS</sequence>
<evidence type="ECO:0000313" key="7">
    <source>
        <dbReference type="EMBL" id="KAF9792983.1"/>
    </source>
</evidence>
<keyword evidence="1" id="KW-0547">Nucleotide-binding</keyword>
<dbReference type="InterPro" id="IPR049730">
    <property type="entry name" value="SNF2/RAD54-like_C"/>
</dbReference>
<dbReference type="CDD" id="cd18004">
    <property type="entry name" value="DEXHc_RAD54"/>
    <property type="match status" value="1"/>
</dbReference>
<dbReference type="Gene3D" id="3.40.50.300">
    <property type="entry name" value="P-loop containing nucleotide triphosphate hydrolases"/>
    <property type="match status" value="1"/>
</dbReference>
<comment type="caution">
    <text evidence="7">The sequence shown here is derived from an EMBL/GenBank/DDBJ whole genome shotgun (WGS) entry which is preliminary data.</text>
</comment>